<dbReference type="SUPFAM" id="SSF100950">
    <property type="entry name" value="NagB/RpiA/CoA transferase-like"/>
    <property type="match status" value="1"/>
</dbReference>
<evidence type="ECO:0000256" key="4">
    <source>
        <dbReference type="RuleBase" id="RU361279"/>
    </source>
</evidence>
<comment type="cofactor">
    <cofactor evidence="4">
        <name>Mg(2+)</name>
        <dbReference type="ChEBI" id="CHEBI:18420"/>
    </cofactor>
</comment>
<dbReference type="InterPro" id="IPR037171">
    <property type="entry name" value="NagB/RpiA_transferase-like"/>
</dbReference>
<comment type="similarity">
    <text evidence="1 4">Belongs to the 5-formyltetrahydrofolate cyclo-ligase family.</text>
</comment>
<dbReference type="InterPro" id="IPR024185">
    <property type="entry name" value="FTHF_cligase-like_sf"/>
</dbReference>
<reference evidence="6" key="1">
    <citation type="submission" date="2021-05" db="EMBL/GenBank/DDBJ databases">
        <title>Direct Submission.</title>
        <authorList>
            <person name="Li K."/>
            <person name="Gao J."/>
        </authorList>
    </citation>
    <scope>NUCLEOTIDE SEQUENCE [LARGE SCALE GENOMIC DNA]</scope>
    <source>
        <strain evidence="6">HDS12</strain>
    </source>
</reference>
<dbReference type="EMBL" id="CP074132">
    <property type="protein sequence ID" value="QUX29895.1"/>
    <property type="molecule type" value="Genomic_DNA"/>
</dbReference>
<dbReference type="Pfam" id="PF01812">
    <property type="entry name" value="5-FTHF_cyc-lig"/>
    <property type="match status" value="1"/>
</dbReference>
<evidence type="ECO:0000256" key="3">
    <source>
        <dbReference type="ARBA" id="ARBA00022840"/>
    </source>
</evidence>
<accession>A0ABX8C647</accession>
<dbReference type="NCBIfam" id="TIGR02727">
    <property type="entry name" value="MTHFS_bact"/>
    <property type="match status" value="1"/>
</dbReference>
<keyword evidence="4" id="KW-0460">Magnesium</keyword>
<protein>
    <recommendedName>
        <fullName evidence="4">5-formyltetrahydrofolate cyclo-ligase</fullName>
        <ecNumber evidence="4">6.3.3.2</ecNumber>
    </recommendedName>
</protein>
<dbReference type="PANTHER" id="PTHR23407:SF1">
    <property type="entry name" value="5-FORMYLTETRAHYDROFOLATE CYCLO-LIGASE"/>
    <property type="match status" value="1"/>
</dbReference>
<keyword evidence="5" id="KW-0436">Ligase</keyword>
<evidence type="ECO:0000313" key="6">
    <source>
        <dbReference type="Proteomes" id="UP000678016"/>
    </source>
</evidence>
<dbReference type="InterPro" id="IPR002698">
    <property type="entry name" value="FTHF_cligase"/>
</dbReference>
<dbReference type="EC" id="6.3.3.2" evidence="4"/>
<dbReference type="RefSeq" id="WP_212642714.1">
    <property type="nucleotide sequence ID" value="NZ_CP074132.1"/>
</dbReference>
<dbReference type="Gene3D" id="3.40.50.10420">
    <property type="entry name" value="NagB/RpiA/CoA transferase-like"/>
    <property type="match status" value="1"/>
</dbReference>
<evidence type="ECO:0000256" key="1">
    <source>
        <dbReference type="ARBA" id="ARBA00010638"/>
    </source>
</evidence>
<dbReference type="PIRSF" id="PIRSF006806">
    <property type="entry name" value="FTHF_cligase"/>
    <property type="match status" value="1"/>
</dbReference>
<name>A0ABX8C647_9ACTN</name>
<evidence type="ECO:0000313" key="5">
    <source>
        <dbReference type="EMBL" id="QUX29895.1"/>
    </source>
</evidence>
<dbReference type="GO" id="GO:0030272">
    <property type="term" value="F:5-formyltetrahydrofolate cyclo-ligase activity"/>
    <property type="evidence" value="ECO:0007669"/>
    <property type="project" value="UniProtKB-EC"/>
</dbReference>
<evidence type="ECO:0000256" key="2">
    <source>
        <dbReference type="ARBA" id="ARBA00022741"/>
    </source>
</evidence>
<dbReference type="Proteomes" id="UP000678016">
    <property type="component" value="Chromosome"/>
</dbReference>
<sequence>MGESELREAKAGLRRGFLERRRARGPEERDRAGSAVRDALLDVPWLAMGGTVACYYSVGGEPDTRKLVAALWKRGAYVLLPVFLPGGELDWAAFDGPDSLAPAGHGLLEPVGRRYGPDALARADAVVCPAVAVDRRGTRLGRGAGCYDRALARKGPHSPAIALVHDEEFVESLPAEPHDRPVDAVVTPSGGVRVLGAGVWPGGPAERERLNRRG</sequence>
<keyword evidence="2 4" id="KW-0547">Nucleotide-binding</keyword>
<organism evidence="5 6">
    <name type="scientific">Nocardiopsis akebiae</name>
    <dbReference type="NCBI Taxonomy" id="2831968"/>
    <lineage>
        <taxon>Bacteria</taxon>
        <taxon>Bacillati</taxon>
        <taxon>Actinomycetota</taxon>
        <taxon>Actinomycetes</taxon>
        <taxon>Streptosporangiales</taxon>
        <taxon>Nocardiopsidaceae</taxon>
        <taxon>Nocardiopsis</taxon>
    </lineage>
</organism>
<gene>
    <name evidence="5" type="ORF">KGD83_04815</name>
</gene>
<keyword evidence="4" id="KW-0479">Metal-binding</keyword>
<dbReference type="PANTHER" id="PTHR23407">
    <property type="entry name" value="ATPASE INHIBITOR/5-FORMYLTETRAHYDROFOLATE CYCLO-LIGASE"/>
    <property type="match status" value="1"/>
</dbReference>
<comment type="catalytic activity">
    <reaction evidence="4">
        <text>(6S)-5-formyl-5,6,7,8-tetrahydrofolate + ATP = (6R)-5,10-methenyltetrahydrofolate + ADP + phosphate</text>
        <dbReference type="Rhea" id="RHEA:10488"/>
        <dbReference type="ChEBI" id="CHEBI:30616"/>
        <dbReference type="ChEBI" id="CHEBI:43474"/>
        <dbReference type="ChEBI" id="CHEBI:57455"/>
        <dbReference type="ChEBI" id="CHEBI:57457"/>
        <dbReference type="ChEBI" id="CHEBI:456216"/>
        <dbReference type="EC" id="6.3.3.2"/>
    </reaction>
</comment>
<keyword evidence="3 4" id="KW-0067">ATP-binding</keyword>
<proteinExistence type="inferred from homology"/>
<keyword evidence="6" id="KW-1185">Reference proteome</keyword>